<dbReference type="STRING" id="52.CMC5_079180"/>
<dbReference type="GO" id="GO:0009245">
    <property type="term" value="P:lipid A biosynthetic process"/>
    <property type="evidence" value="ECO:0007669"/>
    <property type="project" value="TreeGrafter"/>
</dbReference>
<dbReference type="InterPro" id="IPR003231">
    <property type="entry name" value="ACP"/>
</dbReference>
<sequence length="88" mass="9515">MTWTRDNVRAELIEVLKGHAPGDVEVTDGSHLVGDLSIDSLGVMEVLADLEDKFKLTIPDDALREVETVGDVAKAIETRLQSDGRLAG</sequence>
<dbReference type="InterPro" id="IPR009081">
    <property type="entry name" value="PP-bd_ACP"/>
</dbReference>
<protein>
    <submittedName>
        <fullName evidence="4">Acyl carrier protein</fullName>
    </submittedName>
</protein>
<dbReference type="SUPFAM" id="SSF47336">
    <property type="entry name" value="ACP-like"/>
    <property type="match status" value="1"/>
</dbReference>
<keyword evidence="1" id="KW-0596">Phosphopantetheine</keyword>
<proteinExistence type="predicted"/>
<feature type="domain" description="Carrier" evidence="3">
    <location>
        <begin position="1"/>
        <end position="80"/>
    </location>
</feature>
<accession>A0A0K1ESU5</accession>
<evidence type="ECO:0000256" key="2">
    <source>
        <dbReference type="ARBA" id="ARBA00022553"/>
    </source>
</evidence>
<evidence type="ECO:0000313" key="5">
    <source>
        <dbReference type="Proteomes" id="UP000067626"/>
    </source>
</evidence>
<dbReference type="KEGG" id="ccro:CMC5_079180"/>
<name>A0A0K1ESU5_CHOCO</name>
<dbReference type="AlphaFoldDB" id="A0A0K1ESU5"/>
<dbReference type="RefSeq" id="WP_050435116.1">
    <property type="nucleotide sequence ID" value="NZ_CP012159.1"/>
</dbReference>
<evidence type="ECO:0000256" key="1">
    <source>
        <dbReference type="ARBA" id="ARBA00022450"/>
    </source>
</evidence>
<dbReference type="GO" id="GO:0016020">
    <property type="term" value="C:membrane"/>
    <property type="evidence" value="ECO:0007669"/>
    <property type="project" value="GOC"/>
</dbReference>
<dbReference type="Pfam" id="PF00550">
    <property type="entry name" value="PP-binding"/>
    <property type="match status" value="1"/>
</dbReference>
<dbReference type="PANTHER" id="PTHR20863">
    <property type="entry name" value="ACYL CARRIER PROTEIN"/>
    <property type="match status" value="1"/>
</dbReference>
<dbReference type="OrthoDB" id="9804551at2"/>
<dbReference type="PANTHER" id="PTHR20863:SF76">
    <property type="entry name" value="CARRIER DOMAIN-CONTAINING PROTEIN"/>
    <property type="match status" value="1"/>
</dbReference>
<dbReference type="EMBL" id="CP012159">
    <property type="protein sequence ID" value="AKT43683.1"/>
    <property type="molecule type" value="Genomic_DNA"/>
</dbReference>
<dbReference type="Gene3D" id="1.10.1200.10">
    <property type="entry name" value="ACP-like"/>
    <property type="match status" value="1"/>
</dbReference>
<dbReference type="PROSITE" id="PS50075">
    <property type="entry name" value="CARRIER"/>
    <property type="match status" value="1"/>
</dbReference>
<reference evidence="4 5" key="1">
    <citation type="submission" date="2015-07" db="EMBL/GenBank/DDBJ databases">
        <title>Genome analysis of myxobacterium Chondromyces crocatus Cm c5 reveals a high potential for natural compound synthesis and the genetic basis for the loss of fruiting body formation.</title>
        <authorList>
            <person name="Zaburannyi N."/>
            <person name="Bunk B."/>
            <person name="Maier J."/>
            <person name="Overmann J."/>
            <person name="Mueller R."/>
        </authorList>
    </citation>
    <scope>NUCLEOTIDE SEQUENCE [LARGE SCALE GENOMIC DNA]</scope>
    <source>
        <strain evidence="4 5">Cm c5</strain>
    </source>
</reference>
<dbReference type="Proteomes" id="UP000067626">
    <property type="component" value="Chromosome"/>
</dbReference>
<organism evidence="4 5">
    <name type="scientific">Chondromyces crocatus</name>
    <dbReference type="NCBI Taxonomy" id="52"/>
    <lineage>
        <taxon>Bacteria</taxon>
        <taxon>Pseudomonadati</taxon>
        <taxon>Myxococcota</taxon>
        <taxon>Polyangia</taxon>
        <taxon>Polyangiales</taxon>
        <taxon>Polyangiaceae</taxon>
        <taxon>Chondromyces</taxon>
    </lineage>
</organism>
<dbReference type="InterPro" id="IPR036736">
    <property type="entry name" value="ACP-like_sf"/>
</dbReference>
<dbReference type="GO" id="GO:0005829">
    <property type="term" value="C:cytosol"/>
    <property type="evidence" value="ECO:0007669"/>
    <property type="project" value="TreeGrafter"/>
</dbReference>
<dbReference type="GO" id="GO:0000035">
    <property type="term" value="F:acyl binding"/>
    <property type="evidence" value="ECO:0007669"/>
    <property type="project" value="TreeGrafter"/>
</dbReference>
<keyword evidence="5" id="KW-1185">Reference proteome</keyword>
<keyword evidence="2" id="KW-0597">Phosphoprotein</keyword>
<evidence type="ECO:0000313" key="4">
    <source>
        <dbReference type="EMBL" id="AKT43683.1"/>
    </source>
</evidence>
<dbReference type="GO" id="GO:0000036">
    <property type="term" value="F:acyl carrier activity"/>
    <property type="evidence" value="ECO:0007669"/>
    <property type="project" value="TreeGrafter"/>
</dbReference>
<gene>
    <name evidence="4" type="primary">acpP</name>
    <name evidence="4" type="ORF">CMC5_079180</name>
</gene>
<evidence type="ECO:0000259" key="3">
    <source>
        <dbReference type="PROSITE" id="PS50075"/>
    </source>
</evidence>